<sequence>MRLTRRTAPISFPCCPPPESDLAYPEMFRSAIQRGRWRQNSPHARRAVITSRLAQATIATEGEDYLVRLTTDDGTTFELIASFDQLDTLAEDIDRRLDADEDGEIH</sequence>
<evidence type="ECO:0000313" key="1">
    <source>
        <dbReference type="EMBL" id="MDT8759419.1"/>
    </source>
</evidence>
<proteinExistence type="predicted"/>
<reference evidence="1" key="1">
    <citation type="submission" date="2022-04" db="EMBL/GenBank/DDBJ databases">
        <title>Tomato heritable bacteria conferring resistance against bacterial wilt.</title>
        <authorList>
            <person name="Yin J."/>
        </authorList>
    </citation>
    <scope>NUCLEOTIDE SEQUENCE</scope>
    <source>
        <strain evidence="1">Cra20</strain>
    </source>
</reference>
<gene>
    <name evidence="1" type="ORF">MZO42_11995</name>
</gene>
<accession>A0ABU3N4G1</accession>
<dbReference type="EMBL" id="JALMLT010000003">
    <property type="protein sequence ID" value="MDT8759419.1"/>
    <property type="molecule type" value="Genomic_DNA"/>
</dbReference>
<comment type="caution">
    <text evidence="1">The sequence shown here is derived from an EMBL/GenBank/DDBJ whole genome shotgun (WGS) entry which is preliminary data.</text>
</comment>
<name>A0ABU3N4G1_9SPHN</name>
<organism evidence="1">
    <name type="scientific">Sphingomonas psychrotolerans</name>
    <dbReference type="NCBI Taxonomy" id="1327635"/>
    <lineage>
        <taxon>Bacteria</taxon>
        <taxon>Pseudomonadati</taxon>
        <taxon>Pseudomonadota</taxon>
        <taxon>Alphaproteobacteria</taxon>
        <taxon>Sphingomonadales</taxon>
        <taxon>Sphingomonadaceae</taxon>
        <taxon>Sphingomonas</taxon>
    </lineage>
</organism>
<protein>
    <submittedName>
        <fullName evidence="1">Uncharacterized protein</fullName>
    </submittedName>
</protein>